<accession>A0AA41ZLT2</accession>
<evidence type="ECO:0000256" key="2">
    <source>
        <dbReference type="ARBA" id="ARBA00022723"/>
    </source>
</evidence>
<evidence type="ECO:0000256" key="3">
    <source>
        <dbReference type="ARBA" id="ARBA00022833"/>
    </source>
</evidence>
<evidence type="ECO:0000256" key="1">
    <source>
        <dbReference type="ARBA" id="ARBA00005495"/>
    </source>
</evidence>
<dbReference type="InterPro" id="IPR011057">
    <property type="entry name" value="Mss4-like_sf"/>
</dbReference>
<keyword evidence="2" id="KW-0479">Metal-binding</keyword>
<keyword evidence="7" id="KW-1185">Reference proteome</keyword>
<feature type="domain" description="CENP-V/GFA" evidence="5">
    <location>
        <begin position="2"/>
        <end position="119"/>
    </location>
</feature>
<evidence type="ECO:0000259" key="5">
    <source>
        <dbReference type="PROSITE" id="PS51891"/>
    </source>
</evidence>
<dbReference type="GO" id="GO:0016846">
    <property type="term" value="F:carbon-sulfur lyase activity"/>
    <property type="evidence" value="ECO:0007669"/>
    <property type="project" value="InterPro"/>
</dbReference>
<evidence type="ECO:0000313" key="6">
    <source>
        <dbReference type="EMBL" id="MCX2523200.1"/>
    </source>
</evidence>
<dbReference type="PANTHER" id="PTHR33337:SF40">
    <property type="entry name" value="CENP-V_GFA DOMAIN-CONTAINING PROTEIN-RELATED"/>
    <property type="match status" value="1"/>
</dbReference>
<dbReference type="PROSITE" id="PS51891">
    <property type="entry name" value="CENP_V_GFA"/>
    <property type="match status" value="1"/>
</dbReference>
<comment type="caution">
    <text evidence="6">The sequence shown here is derived from an EMBL/GenBank/DDBJ whole genome shotgun (WGS) entry which is preliminary data.</text>
</comment>
<evidence type="ECO:0000256" key="4">
    <source>
        <dbReference type="ARBA" id="ARBA00023239"/>
    </source>
</evidence>
<protein>
    <submittedName>
        <fullName evidence="6">GFA family protein</fullName>
    </submittedName>
</protein>
<reference evidence="6" key="1">
    <citation type="submission" date="2022-11" db="EMBL/GenBank/DDBJ databases">
        <title>Larsenimonas rhizosphaerae sp. nov., isolated from a tidal mudflat.</title>
        <authorList>
            <person name="Lee S.D."/>
            <person name="Kim I.S."/>
        </authorList>
    </citation>
    <scope>NUCLEOTIDE SEQUENCE</scope>
    <source>
        <strain evidence="6">GH2-1</strain>
    </source>
</reference>
<dbReference type="Gene3D" id="3.90.1590.10">
    <property type="entry name" value="glutathione-dependent formaldehyde- activating enzyme (gfa)"/>
    <property type="match status" value="1"/>
</dbReference>
<evidence type="ECO:0000313" key="7">
    <source>
        <dbReference type="Proteomes" id="UP001165678"/>
    </source>
</evidence>
<name>A0AA41ZLT2_9GAMM</name>
<dbReference type="Proteomes" id="UP001165678">
    <property type="component" value="Unassembled WGS sequence"/>
</dbReference>
<dbReference type="AlphaFoldDB" id="A0AA41ZLT2"/>
<comment type="similarity">
    <text evidence="1">Belongs to the Gfa family.</text>
</comment>
<keyword evidence="3" id="KW-0862">Zinc</keyword>
<dbReference type="PANTHER" id="PTHR33337">
    <property type="entry name" value="GFA DOMAIN-CONTAINING PROTEIN"/>
    <property type="match status" value="1"/>
</dbReference>
<proteinExistence type="inferred from homology"/>
<sequence length="134" mass="15050">MWEGSCLCGEIRYTLAQSPASLMMCHCQKCRKASGTAFAVNGLVRRIDMTWQAGEALVTRFESSPGVFRVFCSRCGSPLYSERPTADPEHVRLRIGSLDTPIETRPQAHIFVGTMAEWDRIEDDLPQFNERPPA</sequence>
<dbReference type="GO" id="GO:0046872">
    <property type="term" value="F:metal ion binding"/>
    <property type="evidence" value="ECO:0007669"/>
    <property type="project" value="UniProtKB-KW"/>
</dbReference>
<dbReference type="SUPFAM" id="SSF51316">
    <property type="entry name" value="Mss4-like"/>
    <property type="match status" value="1"/>
</dbReference>
<organism evidence="6 7">
    <name type="scientific">Larsenimonas rhizosphaerae</name>
    <dbReference type="NCBI Taxonomy" id="2944682"/>
    <lineage>
        <taxon>Bacteria</taxon>
        <taxon>Pseudomonadati</taxon>
        <taxon>Pseudomonadota</taxon>
        <taxon>Gammaproteobacteria</taxon>
        <taxon>Oceanospirillales</taxon>
        <taxon>Halomonadaceae</taxon>
        <taxon>Larsenimonas</taxon>
    </lineage>
</organism>
<keyword evidence="4" id="KW-0456">Lyase</keyword>
<dbReference type="Pfam" id="PF04828">
    <property type="entry name" value="GFA"/>
    <property type="match status" value="1"/>
</dbReference>
<dbReference type="InterPro" id="IPR006913">
    <property type="entry name" value="CENP-V/GFA"/>
</dbReference>
<dbReference type="EMBL" id="JAPIVE010000001">
    <property type="protein sequence ID" value="MCX2523200.1"/>
    <property type="molecule type" value="Genomic_DNA"/>
</dbReference>
<dbReference type="RefSeq" id="WP_265895539.1">
    <property type="nucleotide sequence ID" value="NZ_JAPIVE010000001.1"/>
</dbReference>
<gene>
    <name evidence="6" type="ORF">OQ287_03010</name>
</gene>